<evidence type="ECO:0000313" key="1">
    <source>
        <dbReference type="EMBL" id="CAH2404793.1"/>
    </source>
</evidence>
<accession>A0ABM9E6N8</accession>
<protein>
    <submittedName>
        <fullName evidence="1">Uncharacterized protein</fullName>
    </submittedName>
</protein>
<gene>
    <name evidence="1" type="ORF">MES4922_370040</name>
</gene>
<dbReference type="EMBL" id="CAKXZS010000031">
    <property type="protein sequence ID" value="CAH2404793.1"/>
    <property type="molecule type" value="Genomic_DNA"/>
</dbReference>
<organism evidence="1 2">
    <name type="scientific">Mesorhizobium ventifaucium</name>
    <dbReference type="NCBI Taxonomy" id="666020"/>
    <lineage>
        <taxon>Bacteria</taxon>
        <taxon>Pseudomonadati</taxon>
        <taxon>Pseudomonadota</taxon>
        <taxon>Alphaproteobacteria</taxon>
        <taxon>Hyphomicrobiales</taxon>
        <taxon>Phyllobacteriaceae</taxon>
        <taxon>Mesorhizobium</taxon>
    </lineage>
</organism>
<evidence type="ECO:0000313" key="2">
    <source>
        <dbReference type="Proteomes" id="UP001152604"/>
    </source>
</evidence>
<comment type="caution">
    <text evidence="1">The sequence shown here is derived from an EMBL/GenBank/DDBJ whole genome shotgun (WGS) entry which is preliminary data.</text>
</comment>
<keyword evidence="2" id="KW-1185">Reference proteome</keyword>
<proteinExistence type="predicted"/>
<sequence>MAIHAVMQAATVGRRILDRFFLGLGNLPVQLAADDLGVERILLLFLLPETLGDGRELVAKALHRGADRRAVGI</sequence>
<name>A0ABM9E6N8_9HYPH</name>
<reference evidence="1" key="1">
    <citation type="submission" date="2022-03" db="EMBL/GenBank/DDBJ databases">
        <authorList>
            <person name="Brunel B."/>
        </authorList>
    </citation>
    <scope>NUCLEOTIDE SEQUENCE</scope>
    <source>
        <strain evidence="1">STM4922sample</strain>
    </source>
</reference>
<dbReference type="Proteomes" id="UP001152604">
    <property type="component" value="Unassembled WGS sequence"/>
</dbReference>